<keyword evidence="1" id="KW-0812">Transmembrane</keyword>
<evidence type="ECO:0000256" key="1">
    <source>
        <dbReference type="SAM" id="Phobius"/>
    </source>
</evidence>
<evidence type="ECO:0000313" key="2">
    <source>
        <dbReference type="EMBL" id="QMW91530.1"/>
    </source>
</evidence>
<organism evidence="2 3">
    <name type="scientific">Clostridium butyricum</name>
    <dbReference type="NCBI Taxonomy" id="1492"/>
    <lineage>
        <taxon>Bacteria</taxon>
        <taxon>Bacillati</taxon>
        <taxon>Bacillota</taxon>
        <taxon>Clostridia</taxon>
        <taxon>Eubacteriales</taxon>
        <taxon>Clostridiaceae</taxon>
        <taxon>Clostridium</taxon>
    </lineage>
</organism>
<name>A0AAP9RFN6_CLOBU</name>
<evidence type="ECO:0000313" key="3">
    <source>
        <dbReference type="Proteomes" id="UP000515243"/>
    </source>
</evidence>
<dbReference type="RefSeq" id="WP_035764212.1">
    <property type="nucleotide sequence ID" value="NZ_AP019716.1"/>
</dbReference>
<reference evidence="2 3" key="1">
    <citation type="submission" date="2019-05" db="EMBL/GenBank/DDBJ databases">
        <authorList>
            <person name="Schori C."/>
            <person name="Ahrens C."/>
        </authorList>
    </citation>
    <scope>NUCLEOTIDE SEQUENCE [LARGE SCALE GENOMIC DNA]</scope>
    <source>
        <strain evidence="2 3">DSM 10702</strain>
    </source>
</reference>
<feature type="transmembrane region" description="Helical" evidence="1">
    <location>
        <begin position="6"/>
        <end position="24"/>
    </location>
</feature>
<feature type="transmembrane region" description="Helical" evidence="1">
    <location>
        <begin position="84"/>
        <end position="101"/>
    </location>
</feature>
<gene>
    <name evidence="2" type="ORF">FF104_11310</name>
</gene>
<feature type="transmembrane region" description="Helical" evidence="1">
    <location>
        <begin position="121"/>
        <end position="149"/>
    </location>
</feature>
<feature type="transmembrane region" description="Helical" evidence="1">
    <location>
        <begin position="322"/>
        <end position="341"/>
    </location>
</feature>
<dbReference type="Proteomes" id="UP000515243">
    <property type="component" value="Chromosome 1"/>
</dbReference>
<feature type="transmembrane region" description="Helical" evidence="1">
    <location>
        <begin position="206"/>
        <end position="230"/>
    </location>
</feature>
<sequence length="407" mass="47100">MKKKNTNNIIYMLMLYSVFINSYYMREKFLGEFGAINILFLFLLVIYIILNINRVSGVMVIYVTFIGIYIIFIDRIINNNPINSILRSLVMTILPLYMLAVKLPKKEIKQVVITSTKIINFFMVIIFLIGLIDWFIGFKIMKFLGYYLVPGLKRWIASSTYFRYRYTSYMGHSLFTKELFLIFYLLNNVILKKYNVELLNRNVVTIISVIGVLLTGSKTGAILILISILLTSQKINILRDKLIPIAIVLGSYVLGFFNTLIVRLQGETLTSGRSEAALHINSYNCIQYNFFYGYGEYLDRILNNFFNNSTTTAYLEYPIKVIALKYGILCAAFIIICIFIIPIIKFIKSKEYYVLFAFVIEVVNINTYNGLVFKPDNMIILVFFTSILMGVCMDDSRENNICSNVYI</sequence>
<dbReference type="EMBL" id="CP040626">
    <property type="protein sequence ID" value="QMW91530.1"/>
    <property type="molecule type" value="Genomic_DNA"/>
</dbReference>
<feature type="transmembrane region" description="Helical" evidence="1">
    <location>
        <begin position="169"/>
        <end position="186"/>
    </location>
</feature>
<dbReference type="GeneID" id="92944762"/>
<protein>
    <submittedName>
        <fullName evidence="2">Uncharacterized protein</fullName>
    </submittedName>
</protein>
<feature type="transmembrane region" description="Helical" evidence="1">
    <location>
        <begin position="29"/>
        <end position="49"/>
    </location>
</feature>
<accession>A0AAP9RFN6</accession>
<proteinExistence type="predicted"/>
<feature type="transmembrane region" description="Helical" evidence="1">
    <location>
        <begin position="242"/>
        <end position="262"/>
    </location>
</feature>
<keyword evidence="1" id="KW-1133">Transmembrane helix</keyword>
<feature type="transmembrane region" description="Helical" evidence="1">
    <location>
        <begin position="353"/>
        <end position="371"/>
    </location>
</feature>
<keyword evidence="1" id="KW-0472">Membrane</keyword>
<feature type="transmembrane region" description="Helical" evidence="1">
    <location>
        <begin position="55"/>
        <end position="72"/>
    </location>
</feature>
<dbReference type="AlphaFoldDB" id="A0AAP9RFN6"/>